<dbReference type="InterPro" id="IPR051797">
    <property type="entry name" value="TrmB-like"/>
</dbReference>
<feature type="domain" description="HTH luxR-type" evidence="2">
    <location>
        <begin position="267"/>
        <end position="324"/>
    </location>
</feature>
<dbReference type="RefSeq" id="WP_067039413.1">
    <property type="nucleotide sequence ID" value="NZ_CP047020.1"/>
</dbReference>
<dbReference type="InterPro" id="IPR036390">
    <property type="entry name" value="WH_DNA-bd_sf"/>
</dbReference>
<dbReference type="InterPro" id="IPR002831">
    <property type="entry name" value="Tscrpt_reg_TrmB_N"/>
</dbReference>
<dbReference type="SUPFAM" id="SSF46785">
    <property type="entry name" value="Winged helix' DNA-binding domain"/>
    <property type="match status" value="1"/>
</dbReference>
<dbReference type="SMART" id="SM00421">
    <property type="entry name" value="HTH_LUXR"/>
    <property type="match status" value="1"/>
</dbReference>
<keyword evidence="1" id="KW-0175">Coiled coil</keyword>
<evidence type="ECO:0000256" key="1">
    <source>
        <dbReference type="SAM" id="Coils"/>
    </source>
</evidence>
<feature type="coiled-coil region" evidence="1">
    <location>
        <begin position="77"/>
        <end position="104"/>
    </location>
</feature>
<dbReference type="AlphaFoldDB" id="A0A6I6NC28"/>
<dbReference type="GO" id="GO:0006355">
    <property type="term" value="P:regulation of DNA-templated transcription"/>
    <property type="evidence" value="ECO:0007669"/>
    <property type="project" value="InterPro"/>
</dbReference>
<dbReference type="EMBL" id="CP047020">
    <property type="protein sequence ID" value="QHA07951.1"/>
    <property type="molecule type" value="Genomic_DNA"/>
</dbReference>
<dbReference type="Gene3D" id="1.10.10.10">
    <property type="entry name" value="Winged helix-like DNA-binding domain superfamily/Winged helix DNA-binding domain"/>
    <property type="match status" value="2"/>
</dbReference>
<dbReference type="InterPro" id="IPR016032">
    <property type="entry name" value="Sig_transdc_resp-reg_C-effctor"/>
</dbReference>
<dbReference type="Pfam" id="PF01978">
    <property type="entry name" value="TrmB"/>
    <property type="match status" value="1"/>
</dbReference>
<dbReference type="KEGG" id="sbro:GQF42_35905"/>
<dbReference type="InterPro" id="IPR000792">
    <property type="entry name" value="Tscrpt_reg_LuxR_C"/>
</dbReference>
<dbReference type="GO" id="GO:0003677">
    <property type="term" value="F:DNA binding"/>
    <property type="evidence" value="ECO:0007669"/>
    <property type="project" value="InterPro"/>
</dbReference>
<evidence type="ECO:0000259" key="2">
    <source>
        <dbReference type="SMART" id="SM00421"/>
    </source>
</evidence>
<dbReference type="PANTHER" id="PTHR34293">
    <property type="entry name" value="HTH-TYPE TRANSCRIPTIONAL REGULATOR TRMBL2"/>
    <property type="match status" value="1"/>
</dbReference>
<proteinExistence type="predicted"/>
<evidence type="ECO:0000313" key="3">
    <source>
        <dbReference type="EMBL" id="QHA07951.1"/>
    </source>
</evidence>
<protein>
    <submittedName>
        <fullName evidence="3">Transcriptional regulator</fullName>
    </submittedName>
</protein>
<organism evidence="3 4">
    <name type="scientific">Streptomyces broussonetiae</name>
    <dbReference type="NCBI Taxonomy" id="2686304"/>
    <lineage>
        <taxon>Bacteria</taxon>
        <taxon>Bacillati</taxon>
        <taxon>Actinomycetota</taxon>
        <taxon>Actinomycetes</taxon>
        <taxon>Kitasatosporales</taxon>
        <taxon>Streptomycetaceae</taxon>
        <taxon>Streptomyces</taxon>
    </lineage>
</organism>
<reference evidence="3 4" key="1">
    <citation type="submission" date="2019-12" db="EMBL/GenBank/DDBJ databases">
        <title>Streptomyces sp. strain T44 isolated from rhizosphere soil of Broussonetia papyrifera.</title>
        <authorList>
            <person name="Mo P."/>
        </authorList>
    </citation>
    <scope>NUCLEOTIDE SEQUENCE [LARGE SCALE GENOMIC DNA]</scope>
    <source>
        <strain evidence="3 4">T44</strain>
    </source>
</reference>
<keyword evidence="4" id="KW-1185">Reference proteome</keyword>
<dbReference type="Proteomes" id="UP000436138">
    <property type="component" value="Chromosome"/>
</dbReference>
<evidence type="ECO:0000313" key="4">
    <source>
        <dbReference type="Proteomes" id="UP000436138"/>
    </source>
</evidence>
<dbReference type="SUPFAM" id="SSF46894">
    <property type="entry name" value="C-terminal effector domain of the bipartite response regulators"/>
    <property type="match status" value="1"/>
</dbReference>
<accession>A0A6I6NC28</accession>
<dbReference type="PANTHER" id="PTHR34293:SF1">
    <property type="entry name" value="HTH-TYPE TRANSCRIPTIONAL REGULATOR TRMBL2"/>
    <property type="match status" value="1"/>
</dbReference>
<dbReference type="InterPro" id="IPR036388">
    <property type="entry name" value="WH-like_DNA-bd_sf"/>
</dbReference>
<gene>
    <name evidence="3" type="ORF">GQF42_35905</name>
</gene>
<name>A0A6I6NC28_9ACTN</name>
<sequence length="330" mass="36184">MTFNVLGLAEETERVYAVLVHTPHATASELAGACELSVPSTTRQLADLVKEGLATRATGRPPRFTAVAPDIAVTALIRRREKQLDEARSQVHRLMEAHREASRISSPDLAVELLTERADVSTAVQCMTTQAQREIRAFDRPPYVDRPGSNLDEQIKRQRRGVAHRVIYDRAAVAWPGRLADDILPSVRAGEQARVRTELPLKLVICDSRVAIIPISSAPGGQLAAYLVKSSPMLVALEALFEVEWERAVPLPLTHRTATEGGFESGTGEPDQETRSLVSLLAAGLTDAAIARAQGWSERTTQRRIHRLMSQLGVNTRFQAGLTAAQRGWL</sequence>